<dbReference type="InterPro" id="IPR001867">
    <property type="entry name" value="OmpR/PhoB-type_DNA-bd"/>
</dbReference>
<evidence type="ECO:0000259" key="9">
    <source>
        <dbReference type="PROSITE" id="PS51755"/>
    </source>
</evidence>
<dbReference type="InterPro" id="IPR036388">
    <property type="entry name" value="WH-like_DNA-bd_sf"/>
</dbReference>
<evidence type="ECO:0000313" key="11">
    <source>
        <dbReference type="Proteomes" id="UP001057522"/>
    </source>
</evidence>
<feature type="DNA-binding region" description="OmpR/PhoB-type" evidence="7">
    <location>
        <begin position="124"/>
        <end position="219"/>
    </location>
</feature>
<dbReference type="InterPro" id="IPR001789">
    <property type="entry name" value="Sig_transdc_resp-reg_receiver"/>
</dbReference>
<dbReference type="Proteomes" id="UP001057522">
    <property type="component" value="Unassembled WGS sequence"/>
</dbReference>
<evidence type="ECO:0000256" key="6">
    <source>
        <dbReference type="PROSITE-ProRule" id="PRU00169"/>
    </source>
</evidence>
<dbReference type="InterPro" id="IPR039420">
    <property type="entry name" value="WalR-like"/>
</dbReference>
<dbReference type="Pfam" id="PF00072">
    <property type="entry name" value="Response_reg"/>
    <property type="match status" value="1"/>
</dbReference>
<dbReference type="SUPFAM" id="SSF46894">
    <property type="entry name" value="C-terminal effector domain of the bipartite response regulators"/>
    <property type="match status" value="1"/>
</dbReference>
<proteinExistence type="predicted"/>
<evidence type="ECO:0000256" key="7">
    <source>
        <dbReference type="PROSITE-ProRule" id="PRU01091"/>
    </source>
</evidence>
<feature type="modified residue" description="4-aspartylphosphate" evidence="6">
    <location>
        <position position="53"/>
    </location>
</feature>
<protein>
    <submittedName>
        <fullName evidence="10">Response regulator transcription factor</fullName>
    </submittedName>
</protein>
<dbReference type="RefSeq" id="WP_242099070.1">
    <property type="nucleotide sequence ID" value="NZ_JAMOKX010000004.1"/>
</dbReference>
<keyword evidence="11" id="KW-1185">Reference proteome</keyword>
<evidence type="ECO:0000256" key="4">
    <source>
        <dbReference type="ARBA" id="ARBA00023125"/>
    </source>
</evidence>
<keyword evidence="1 6" id="KW-0597">Phosphoprotein</keyword>
<feature type="domain" description="OmpR/PhoB-type" evidence="9">
    <location>
        <begin position="124"/>
        <end position="219"/>
    </location>
</feature>
<dbReference type="InterPro" id="IPR016032">
    <property type="entry name" value="Sig_transdc_resp-reg_C-effctor"/>
</dbReference>
<dbReference type="InterPro" id="IPR011006">
    <property type="entry name" value="CheY-like_superfamily"/>
</dbReference>
<evidence type="ECO:0000256" key="1">
    <source>
        <dbReference type="ARBA" id="ARBA00022553"/>
    </source>
</evidence>
<gene>
    <name evidence="10" type="ORF">NCR95_05325</name>
</gene>
<accession>A0ABT0TUI4</accession>
<evidence type="ECO:0000313" key="10">
    <source>
        <dbReference type="EMBL" id="MCL9819588.1"/>
    </source>
</evidence>
<dbReference type="PROSITE" id="PS50110">
    <property type="entry name" value="RESPONSE_REGULATORY"/>
    <property type="match status" value="1"/>
</dbReference>
<reference evidence="10" key="1">
    <citation type="submission" date="2022-06" db="EMBL/GenBank/DDBJ databases">
        <title>Helicobacter colisuis sp. nov.</title>
        <authorList>
            <person name="Papic B."/>
            <person name="Gruntar I."/>
        </authorList>
    </citation>
    <scope>NUCLEOTIDE SEQUENCE</scope>
    <source>
        <strain evidence="10">11154-15</strain>
    </source>
</reference>
<evidence type="ECO:0000256" key="5">
    <source>
        <dbReference type="ARBA" id="ARBA00023163"/>
    </source>
</evidence>
<evidence type="ECO:0000256" key="2">
    <source>
        <dbReference type="ARBA" id="ARBA00023012"/>
    </source>
</evidence>
<feature type="domain" description="Response regulatory" evidence="8">
    <location>
        <begin position="4"/>
        <end position="118"/>
    </location>
</feature>
<keyword evidence="2" id="KW-0902">Two-component regulatory system</keyword>
<dbReference type="Gene3D" id="3.40.50.2300">
    <property type="match status" value="1"/>
</dbReference>
<sequence>MSAKILLLEDDMALQEIIAECLSEEGYEVVCCNDGIEASNKAYEENFDCLLLDVMVPNINGFETLKNIRKSGKQTPAIFITALNSIKDLEVGFKSGCDDYLRKPFELSELLLRLEALLKRSNRINLYDFENGYSFDCKEGILYFEGKPYRLSNKERELLKILLVNENHFVPLEEIFNTLWDYGEEPSELSLRVYIKNLRQIVGKDNILTRRGEGYCYRKSIQ</sequence>
<comment type="caution">
    <text evidence="10">The sequence shown here is derived from an EMBL/GenBank/DDBJ whole genome shotgun (WGS) entry which is preliminary data.</text>
</comment>
<dbReference type="Pfam" id="PF00486">
    <property type="entry name" value="Trans_reg_C"/>
    <property type="match status" value="1"/>
</dbReference>
<keyword evidence="5" id="KW-0804">Transcription</keyword>
<dbReference type="CDD" id="cd00383">
    <property type="entry name" value="trans_reg_C"/>
    <property type="match status" value="1"/>
</dbReference>
<dbReference type="PROSITE" id="PS51755">
    <property type="entry name" value="OMPR_PHOB"/>
    <property type="match status" value="1"/>
</dbReference>
<dbReference type="EMBL" id="JAMOKX010000004">
    <property type="protein sequence ID" value="MCL9819588.1"/>
    <property type="molecule type" value="Genomic_DNA"/>
</dbReference>
<dbReference type="Gene3D" id="1.10.10.10">
    <property type="entry name" value="Winged helix-like DNA-binding domain superfamily/Winged helix DNA-binding domain"/>
    <property type="match status" value="1"/>
</dbReference>
<dbReference type="SUPFAM" id="SSF52172">
    <property type="entry name" value="CheY-like"/>
    <property type="match status" value="1"/>
</dbReference>
<dbReference type="SMART" id="SM00448">
    <property type="entry name" value="REC"/>
    <property type="match status" value="1"/>
</dbReference>
<organism evidence="10 11">
    <name type="scientific">Helicobacter colisuis</name>
    <dbReference type="NCBI Taxonomy" id="2949739"/>
    <lineage>
        <taxon>Bacteria</taxon>
        <taxon>Pseudomonadati</taxon>
        <taxon>Campylobacterota</taxon>
        <taxon>Epsilonproteobacteria</taxon>
        <taxon>Campylobacterales</taxon>
        <taxon>Helicobacteraceae</taxon>
        <taxon>Helicobacter</taxon>
    </lineage>
</organism>
<dbReference type="SMART" id="SM00862">
    <property type="entry name" value="Trans_reg_C"/>
    <property type="match status" value="1"/>
</dbReference>
<dbReference type="PANTHER" id="PTHR48111:SF1">
    <property type="entry name" value="TWO-COMPONENT RESPONSE REGULATOR ORR33"/>
    <property type="match status" value="1"/>
</dbReference>
<keyword evidence="3" id="KW-0805">Transcription regulation</keyword>
<dbReference type="PANTHER" id="PTHR48111">
    <property type="entry name" value="REGULATOR OF RPOS"/>
    <property type="match status" value="1"/>
</dbReference>
<name>A0ABT0TUI4_9HELI</name>
<evidence type="ECO:0000256" key="3">
    <source>
        <dbReference type="ARBA" id="ARBA00023015"/>
    </source>
</evidence>
<keyword evidence="4 7" id="KW-0238">DNA-binding</keyword>
<dbReference type="CDD" id="cd17574">
    <property type="entry name" value="REC_OmpR"/>
    <property type="match status" value="1"/>
</dbReference>
<evidence type="ECO:0000259" key="8">
    <source>
        <dbReference type="PROSITE" id="PS50110"/>
    </source>
</evidence>